<dbReference type="AlphaFoldDB" id="A0A0W0FWC3"/>
<evidence type="ECO:0000313" key="2">
    <source>
        <dbReference type="Proteomes" id="UP000054988"/>
    </source>
</evidence>
<dbReference type="Proteomes" id="UP000054988">
    <property type="component" value="Unassembled WGS sequence"/>
</dbReference>
<evidence type="ECO:0000313" key="1">
    <source>
        <dbReference type="EMBL" id="KTB40612.1"/>
    </source>
</evidence>
<name>A0A0W0FWC3_MONRR</name>
<gene>
    <name evidence="1" type="ORF">WG66_6773</name>
</gene>
<reference evidence="1 2" key="1">
    <citation type="submission" date="2015-12" db="EMBL/GenBank/DDBJ databases">
        <title>Draft genome sequence of Moniliophthora roreri, the causal agent of frosty pod rot of cacao.</title>
        <authorList>
            <person name="Aime M.C."/>
            <person name="Diaz-Valderrama J.R."/>
            <person name="Kijpornyongpan T."/>
            <person name="Phillips-Mora W."/>
        </authorList>
    </citation>
    <scope>NUCLEOTIDE SEQUENCE [LARGE SCALE GENOMIC DNA]</scope>
    <source>
        <strain evidence="1 2">MCA 2952</strain>
    </source>
</reference>
<proteinExistence type="predicted"/>
<protein>
    <submittedName>
        <fullName evidence="1">Uncharacterized protein</fullName>
    </submittedName>
</protein>
<comment type="caution">
    <text evidence="1">The sequence shown here is derived from an EMBL/GenBank/DDBJ whole genome shotgun (WGS) entry which is preliminary data.</text>
</comment>
<dbReference type="EMBL" id="LATX01001565">
    <property type="protein sequence ID" value="KTB40612.1"/>
    <property type="molecule type" value="Genomic_DNA"/>
</dbReference>
<organism evidence="1 2">
    <name type="scientific">Moniliophthora roreri</name>
    <name type="common">Frosty pod rot fungus</name>
    <name type="synonym">Monilia roreri</name>
    <dbReference type="NCBI Taxonomy" id="221103"/>
    <lineage>
        <taxon>Eukaryota</taxon>
        <taxon>Fungi</taxon>
        <taxon>Dikarya</taxon>
        <taxon>Basidiomycota</taxon>
        <taxon>Agaricomycotina</taxon>
        <taxon>Agaricomycetes</taxon>
        <taxon>Agaricomycetidae</taxon>
        <taxon>Agaricales</taxon>
        <taxon>Marasmiineae</taxon>
        <taxon>Marasmiaceae</taxon>
        <taxon>Moniliophthora</taxon>
    </lineage>
</organism>
<sequence length="29" mass="3284">MAQYRVKGFDTYESVDCKGRLRCGTSGVR</sequence>
<accession>A0A0W0FWC3</accession>